<evidence type="ECO:0000313" key="3">
    <source>
        <dbReference type="EMBL" id="MCE7001261.1"/>
    </source>
</evidence>
<dbReference type="Gene3D" id="3.20.20.80">
    <property type="entry name" value="Glycosidases"/>
    <property type="match status" value="1"/>
</dbReference>
<dbReference type="Pfam" id="PF00704">
    <property type="entry name" value="Glyco_hydro_18"/>
    <property type="match status" value="1"/>
</dbReference>
<reference evidence="3 4" key="1">
    <citation type="submission" date="2021-12" db="EMBL/GenBank/DDBJ databases">
        <title>Genome sequence of Kibdelosporangium philippinense ATCC 49844.</title>
        <authorList>
            <person name="Fedorov E.A."/>
            <person name="Omeragic M."/>
            <person name="Shalygina K.F."/>
            <person name="Maclea K.S."/>
        </authorList>
    </citation>
    <scope>NUCLEOTIDE SEQUENCE [LARGE SCALE GENOMIC DNA]</scope>
    <source>
        <strain evidence="3 4">ATCC 49844</strain>
    </source>
</reference>
<protein>
    <submittedName>
        <fullName evidence="3">Glycosyl hydrolase family 18 protein</fullName>
    </submittedName>
</protein>
<dbReference type="Proteomes" id="UP001521150">
    <property type="component" value="Unassembled WGS sequence"/>
</dbReference>
<evidence type="ECO:0000259" key="2">
    <source>
        <dbReference type="PROSITE" id="PS51910"/>
    </source>
</evidence>
<dbReference type="GO" id="GO:0016787">
    <property type="term" value="F:hydrolase activity"/>
    <property type="evidence" value="ECO:0007669"/>
    <property type="project" value="UniProtKB-KW"/>
</dbReference>
<feature type="compositionally biased region" description="Low complexity" evidence="1">
    <location>
        <begin position="105"/>
        <end position="136"/>
    </location>
</feature>
<dbReference type="SUPFAM" id="SSF51445">
    <property type="entry name" value="(Trans)glycosidases"/>
    <property type="match status" value="1"/>
</dbReference>
<dbReference type="PROSITE" id="PS51910">
    <property type="entry name" value="GH18_2"/>
    <property type="match status" value="1"/>
</dbReference>
<sequence>MANRQGRFTRYLANNIPWSKITHINYAFAHVGADNRISVGPAGAGNASTGMEWPGVPGAEMDLSLSYKGHFNLLTKYKKQHPGVKTPISIGGQAETGGFLNPDGSRTASRSPTRSSDSCGSTVSTAPTSTTSTPHRPTTPEP</sequence>
<feature type="region of interest" description="Disordered" evidence="1">
    <location>
        <begin position="82"/>
        <end position="142"/>
    </location>
</feature>
<dbReference type="InterPro" id="IPR017853">
    <property type="entry name" value="GH"/>
</dbReference>
<keyword evidence="3" id="KW-0378">Hydrolase</keyword>
<name>A0ABS8YZV3_9PSEU</name>
<dbReference type="EMBL" id="JAJVCN010000001">
    <property type="protein sequence ID" value="MCE7001261.1"/>
    <property type="molecule type" value="Genomic_DNA"/>
</dbReference>
<comment type="caution">
    <text evidence="3">The sequence shown here is derived from an EMBL/GenBank/DDBJ whole genome shotgun (WGS) entry which is preliminary data.</text>
</comment>
<feature type="domain" description="GH18" evidence="2">
    <location>
        <begin position="1"/>
        <end position="142"/>
    </location>
</feature>
<organism evidence="3 4">
    <name type="scientific">Kibdelosporangium philippinense</name>
    <dbReference type="NCBI Taxonomy" id="211113"/>
    <lineage>
        <taxon>Bacteria</taxon>
        <taxon>Bacillati</taxon>
        <taxon>Actinomycetota</taxon>
        <taxon>Actinomycetes</taxon>
        <taxon>Pseudonocardiales</taxon>
        <taxon>Pseudonocardiaceae</taxon>
        <taxon>Kibdelosporangium</taxon>
    </lineage>
</organism>
<accession>A0ABS8YZV3</accession>
<gene>
    <name evidence="3" type="ORF">LWC34_00160</name>
</gene>
<dbReference type="RefSeq" id="WP_233722345.1">
    <property type="nucleotide sequence ID" value="NZ_JAJVCN010000001.1"/>
</dbReference>
<proteinExistence type="predicted"/>
<evidence type="ECO:0000256" key="1">
    <source>
        <dbReference type="SAM" id="MobiDB-lite"/>
    </source>
</evidence>
<keyword evidence="4" id="KW-1185">Reference proteome</keyword>
<evidence type="ECO:0000313" key="4">
    <source>
        <dbReference type="Proteomes" id="UP001521150"/>
    </source>
</evidence>
<dbReference type="InterPro" id="IPR001223">
    <property type="entry name" value="Glyco_hydro18_cat"/>
</dbReference>